<gene>
    <name evidence="9" type="ORF">DWV08_08330</name>
    <name evidence="10" type="ORF">DXU92_00075</name>
</gene>
<feature type="compositionally biased region" description="Polar residues" evidence="6">
    <location>
        <begin position="663"/>
        <end position="679"/>
    </location>
</feature>
<feature type="transmembrane region" description="Helical" evidence="7">
    <location>
        <begin position="298"/>
        <end position="319"/>
    </location>
</feature>
<dbReference type="InterPro" id="IPR008457">
    <property type="entry name" value="Cu-R_CopD_dom"/>
</dbReference>
<feature type="region of interest" description="Disordered" evidence="6">
    <location>
        <begin position="653"/>
        <end position="679"/>
    </location>
</feature>
<feature type="transmembrane region" description="Helical" evidence="7">
    <location>
        <begin position="266"/>
        <end position="286"/>
    </location>
</feature>
<dbReference type="GO" id="GO:0005886">
    <property type="term" value="C:plasma membrane"/>
    <property type="evidence" value="ECO:0007669"/>
    <property type="project" value="UniProtKB-SubCell"/>
</dbReference>
<dbReference type="Pfam" id="PF09678">
    <property type="entry name" value="Caa3_CtaG"/>
    <property type="match status" value="1"/>
</dbReference>
<dbReference type="EMBL" id="QSWH01000001">
    <property type="protein sequence ID" value="RRR24632.1"/>
    <property type="molecule type" value="Genomic_DNA"/>
</dbReference>
<feature type="transmembrane region" description="Helical" evidence="7">
    <location>
        <begin position="430"/>
        <end position="454"/>
    </location>
</feature>
<dbReference type="Proteomes" id="UP000254236">
    <property type="component" value="Chromosome"/>
</dbReference>
<keyword evidence="11" id="KW-1185">Reference proteome</keyword>
<feature type="transmembrane region" description="Helical" evidence="7">
    <location>
        <begin position="137"/>
        <end position="158"/>
    </location>
</feature>
<feature type="transmembrane region" description="Helical" evidence="7">
    <location>
        <begin position="364"/>
        <end position="385"/>
    </location>
</feature>
<keyword evidence="5 7" id="KW-0472">Membrane</keyword>
<name>A0A345YNW3_9MICO</name>
<accession>A0A345YNW3</accession>
<dbReference type="PANTHER" id="PTHR34820:SF4">
    <property type="entry name" value="INNER MEMBRANE PROTEIN YEBZ"/>
    <property type="match status" value="1"/>
</dbReference>
<feature type="domain" description="Copper resistance protein D" evidence="8">
    <location>
        <begin position="228"/>
        <end position="319"/>
    </location>
</feature>
<feature type="transmembrane region" description="Helical" evidence="7">
    <location>
        <begin position="596"/>
        <end position="617"/>
    </location>
</feature>
<feature type="transmembrane region" description="Helical" evidence="7">
    <location>
        <begin position="165"/>
        <end position="186"/>
    </location>
</feature>
<dbReference type="InterPro" id="IPR019108">
    <property type="entry name" value="Caa3_assmbl_CtaG-rel"/>
</dbReference>
<dbReference type="RefSeq" id="WP_115413364.1">
    <property type="nucleotide sequence ID" value="NZ_CP031356.1"/>
</dbReference>
<evidence type="ECO:0000256" key="6">
    <source>
        <dbReference type="SAM" id="MobiDB-lite"/>
    </source>
</evidence>
<dbReference type="InterPro" id="IPR032694">
    <property type="entry name" value="CopC/D"/>
</dbReference>
<evidence type="ECO:0000256" key="3">
    <source>
        <dbReference type="ARBA" id="ARBA00022692"/>
    </source>
</evidence>
<feature type="transmembrane region" description="Helical" evidence="7">
    <location>
        <begin position="510"/>
        <end position="531"/>
    </location>
</feature>
<feature type="transmembrane region" description="Helical" evidence="7">
    <location>
        <begin position="59"/>
        <end position="75"/>
    </location>
</feature>
<organism evidence="10 12">
    <name type="scientific">Brachybacterium saurashtrense</name>
    <dbReference type="NCBI Taxonomy" id="556288"/>
    <lineage>
        <taxon>Bacteria</taxon>
        <taxon>Bacillati</taxon>
        <taxon>Actinomycetota</taxon>
        <taxon>Actinomycetes</taxon>
        <taxon>Micrococcales</taxon>
        <taxon>Dermabacteraceae</taxon>
        <taxon>Brachybacterium</taxon>
    </lineage>
</organism>
<dbReference type="GO" id="GO:0006825">
    <property type="term" value="P:copper ion transport"/>
    <property type="evidence" value="ECO:0007669"/>
    <property type="project" value="InterPro"/>
</dbReference>
<sequence>MTDLARRTSALAVPLLLLLTVVAALTGLAATGALARSELVPASPLVTWGLPVVRSLHHLGLLLAIGAGGTVALLLPGPGRREVTTLDPLRRRTARLAAAGALLWALASLALIPLGGLEATGAGTAQNVWQVALAGELGRIQLSIAVLAGLAAACYGLARSTVLACWGLALAGIGAASLGLAGHAGASLDHINAVNAMAVHLVAVSVWAGGLLVLFLLGPWMTQEQAATAIRRFSPWALAAVAALALSGVLSALMRMDSWGELVTTGYGRLVLVKALGLVTLAMLGALQRRRLGDRVRFRHLAATEGLVMALVIGTSVALGRTAPPVPQDVPAVGELRTLSLVGFAPPERPFSPSTLFTEFQPDWVSLALAAVMAGAYTAGVVRLTRRGDAWPWLRTACFLAGVAAFVWVMNGTAAAWGKFRFDAHMIQHMAMMMIVPPLWVLGAPVTLLSRAVAPRTDGSRGIREWVLAALHSGYSRVISSPPVAGLIFVGSLILFYFSPLFEMAMYHHLGHVLMAVHFLASGYLFAWVLIGIDPAPRPINPVLKLITLLVTLAFHAFFGVAMVSATWIVAQDWYLELGMYSLDRLELIQQRGGTIMWAISEVPTVGYAIIVAVLWMKSEDRRARQFDRKAERDGGAELAAYNAYLASLRGGGGNDAEEAAATSSDPEGSANDTPRSGP</sequence>
<protein>
    <recommendedName>
        <fullName evidence="8">Copper resistance protein D domain-containing protein</fullName>
    </recommendedName>
</protein>
<keyword evidence="3 7" id="KW-0812">Transmembrane</keyword>
<evidence type="ECO:0000256" key="1">
    <source>
        <dbReference type="ARBA" id="ARBA00004651"/>
    </source>
</evidence>
<dbReference type="KEGG" id="bsau:DWV08_08330"/>
<feature type="transmembrane region" description="Helical" evidence="7">
    <location>
        <begin position="475"/>
        <end position="498"/>
    </location>
</feature>
<dbReference type="PANTHER" id="PTHR34820">
    <property type="entry name" value="INNER MEMBRANE PROTEIN YEBZ"/>
    <property type="match status" value="1"/>
</dbReference>
<dbReference type="OrthoDB" id="5241646at2"/>
<evidence type="ECO:0000256" key="2">
    <source>
        <dbReference type="ARBA" id="ARBA00022475"/>
    </source>
</evidence>
<evidence type="ECO:0000256" key="4">
    <source>
        <dbReference type="ARBA" id="ARBA00022989"/>
    </source>
</evidence>
<reference evidence="10 12" key="2">
    <citation type="submission" date="2018-08" db="EMBL/GenBank/DDBJ databases">
        <title>Brachybacterium saurashtrense DSM 23186.</title>
        <authorList>
            <person name="Li Y."/>
        </authorList>
    </citation>
    <scope>NUCLEOTIDE SEQUENCE [LARGE SCALE GENOMIC DNA]</scope>
    <source>
        <strain evidence="10 12">DSM 23186</strain>
    </source>
</reference>
<proteinExistence type="predicted"/>
<comment type="subcellular location">
    <subcellularLocation>
        <location evidence="1">Cell membrane</location>
        <topology evidence="1">Multi-pass membrane protein</topology>
    </subcellularLocation>
</comment>
<dbReference type="Pfam" id="PF05425">
    <property type="entry name" value="CopD"/>
    <property type="match status" value="1"/>
</dbReference>
<feature type="transmembrane region" description="Helical" evidence="7">
    <location>
        <begin position="233"/>
        <end position="254"/>
    </location>
</feature>
<dbReference type="Proteomes" id="UP000282185">
    <property type="component" value="Unassembled WGS sequence"/>
</dbReference>
<keyword evidence="4 7" id="KW-1133">Transmembrane helix</keyword>
<reference evidence="9 11" key="1">
    <citation type="submission" date="2018-07" db="EMBL/GenBank/DDBJ databases">
        <title>Brachybacterium saurashtrense DSM 23186 genome sequence.</title>
        <authorList>
            <person name="Guo L."/>
        </authorList>
    </citation>
    <scope>NUCLEOTIDE SEQUENCE [LARGE SCALE GENOMIC DNA]</scope>
    <source>
        <strain evidence="9 11">DSM 23186</strain>
    </source>
</reference>
<evidence type="ECO:0000256" key="5">
    <source>
        <dbReference type="ARBA" id="ARBA00023136"/>
    </source>
</evidence>
<evidence type="ECO:0000313" key="10">
    <source>
        <dbReference type="EMBL" id="RRR24632.1"/>
    </source>
</evidence>
<keyword evidence="2" id="KW-1003">Cell membrane</keyword>
<feature type="transmembrane region" description="Helical" evidence="7">
    <location>
        <begin position="96"/>
        <end position="117"/>
    </location>
</feature>
<feature type="transmembrane region" description="Helical" evidence="7">
    <location>
        <begin position="397"/>
        <end position="418"/>
    </location>
</feature>
<evidence type="ECO:0000313" key="9">
    <source>
        <dbReference type="EMBL" id="AXK45615.1"/>
    </source>
</evidence>
<feature type="transmembrane region" description="Helical" evidence="7">
    <location>
        <begin position="198"/>
        <end position="221"/>
    </location>
</feature>
<evidence type="ECO:0000313" key="11">
    <source>
        <dbReference type="Proteomes" id="UP000254236"/>
    </source>
</evidence>
<evidence type="ECO:0000259" key="8">
    <source>
        <dbReference type="Pfam" id="PF05425"/>
    </source>
</evidence>
<feature type="transmembrane region" description="Helical" evidence="7">
    <location>
        <begin position="543"/>
        <end position="571"/>
    </location>
</feature>
<evidence type="ECO:0000313" key="12">
    <source>
        <dbReference type="Proteomes" id="UP000282185"/>
    </source>
</evidence>
<evidence type="ECO:0000256" key="7">
    <source>
        <dbReference type="SAM" id="Phobius"/>
    </source>
</evidence>
<dbReference type="AlphaFoldDB" id="A0A345YNW3"/>
<dbReference type="EMBL" id="CP031356">
    <property type="protein sequence ID" value="AXK45615.1"/>
    <property type="molecule type" value="Genomic_DNA"/>
</dbReference>